<dbReference type="InterPro" id="IPR006576">
    <property type="entry name" value="BRK_domain"/>
</dbReference>
<evidence type="ECO:0008006" key="15">
    <source>
        <dbReference type="Google" id="ProtNLM"/>
    </source>
</evidence>
<dbReference type="CTD" id="41524"/>
<keyword evidence="2" id="KW-0479">Metal-binding</keyword>
<dbReference type="SUPFAM" id="SSF57903">
    <property type="entry name" value="FYVE/PHD zinc finger"/>
    <property type="match status" value="1"/>
</dbReference>
<dbReference type="VEuPathDB" id="VectorBase:AMEM005259"/>
<feature type="compositionally biased region" description="Polar residues" evidence="10">
    <location>
        <begin position="2147"/>
        <end position="2161"/>
    </location>
</feature>
<feature type="compositionally biased region" description="Polar residues" evidence="10">
    <location>
        <begin position="800"/>
        <end position="812"/>
    </location>
</feature>
<keyword evidence="6" id="KW-0804">Transcription</keyword>
<organism evidence="13 14">
    <name type="scientific">Anopheles merus</name>
    <name type="common">Mosquito</name>
    <dbReference type="NCBI Taxonomy" id="30066"/>
    <lineage>
        <taxon>Eukaryota</taxon>
        <taxon>Metazoa</taxon>
        <taxon>Ecdysozoa</taxon>
        <taxon>Arthropoda</taxon>
        <taxon>Hexapoda</taxon>
        <taxon>Insecta</taxon>
        <taxon>Pterygota</taxon>
        <taxon>Neoptera</taxon>
        <taxon>Endopterygota</taxon>
        <taxon>Diptera</taxon>
        <taxon>Nematocera</taxon>
        <taxon>Culicoidea</taxon>
        <taxon>Culicidae</taxon>
        <taxon>Anophelinae</taxon>
        <taxon>Anopheles</taxon>
    </lineage>
</organism>
<keyword evidence="7" id="KW-0539">Nucleus</keyword>
<feature type="compositionally biased region" description="Basic and acidic residues" evidence="10">
    <location>
        <begin position="389"/>
        <end position="406"/>
    </location>
</feature>
<keyword evidence="5" id="KW-0805">Transcription regulation</keyword>
<feature type="compositionally biased region" description="Acidic residues" evidence="10">
    <location>
        <begin position="1860"/>
        <end position="1869"/>
    </location>
</feature>
<dbReference type="SMART" id="SM00592">
    <property type="entry name" value="BRK"/>
    <property type="match status" value="1"/>
</dbReference>
<dbReference type="GeneID" id="121594334"/>
<accession>A0A182UXC2</accession>
<feature type="region of interest" description="Disordered" evidence="10">
    <location>
        <begin position="1112"/>
        <end position="1140"/>
    </location>
</feature>
<dbReference type="SMART" id="SM00510">
    <property type="entry name" value="TFS2M"/>
    <property type="match status" value="1"/>
</dbReference>
<dbReference type="GO" id="GO:0006351">
    <property type="term" value="P:DNA-templated transcription"/>
    <property type="evidence" value="ECO:0007669"/>
    <property type="project" value="InterPro"/>
</dbReference>
<dbReference type="Gene3D" id="1.10.472.30">
    <property type="entry name" value="Transcription elongation factor S-II, central domain"/>
    <property type="match status" value="1"/>
</dbReference>
<dbReference type="SUPFAM" id="SSF46942">
    <property type="entry name" value="Elongation factor TFIIS domain 2"/>
    <property type="match status" value="1"/>
</dbReference>
<evidence type="ECO:0000259" key="12">
    <source>
        <dbReference type="PROSITE" id="PS51321"/>
    </source>
</evidence>
<evidence type="ECO:0000256" key="5">
    <source>
        <dbReference type="ARBA" id="ARBA00023015"/>
    </source>
</evidence>
<dbReference type="Gene3D" id="3.40.5.120">
    <property type="match status" value="1"/>
</dbReference>
<feature type="region of interest" description="Disordered" evidence="10">
    <location>
        <begin position="1584"/>
        <end position="1871"/>
    </location>
</feature>
<feature type="compositionally biased region" description="Basic and acidic residues" evidence="10">
    <location>
        <begin position="1783"/>
        <end position="1798"/>
    </location>
</feature>
<feature type="compositionally biased region" description="Acidic residues" evidence="10">
    <location>
        <begin position="2319"/>
        <end position="2328"/>
    </location>
</feature>
<feature type="region of interest" description="Disordered" evidence="10">
    <location>
        <begin position="831"/>
        <end position="944"/>
    </location>
</feature>
<keyword evidence="14" id="KW-1185">Reference proteome</keyword>
<feature type="compositionally biased region" description="Low complexity" evidence="10">
    <location>
        <begin position="1"/>
        <end position="13"/>
    </location>
</feature>
<feature type="region of interest" description="Disordered" evidence="10">
    <location>
        <begin position="77"/>
        <end position="160"/>
    </location>
</feature>
<feature type="compositionally biased region" description="Polar residues" evidence="10">
    <location>
        <begin position="77"/>
        <end position="90"/>
    </location>
</feature>
<evidence type="ECO:0000256" key="9">
    <source>
        <dbReference type="SAM" id="Coils"/>
    </source>
</evidence>
<feature type="compositionally biased region" description="Polar residues" evidence="10">
    <location>
        <begin position="849"/>
        <end position="859"/>
    </location>
</feature>
<feature type="compositionally biased region" description="Polar residues" evidence="10">
    <location>
        <begin position="2101"/>
        <end position="2120"/>
    </location>
</feature>
<dbReference type="KEGG" id="amer:121594334"/>
<dbReference type="CDD" id="cd15552">
    <property type="entry name" value="PHD_PHF3_like"/>
    <property type="match status" value="1"/>
</dbReference>
<dbReference type="InterPro" id="IPR037259">
    <property type="entry name" value="BRK_sf"/>
</dbReference>
<evidence type="ECO:0000256" key="6">
    <source>
        <dbReference type="ARBA" id="ARBA00023163"/>
    </source>
</evidence>
<protein>
    <recommendedName>
        <fullName evidence="15">PHD finger protein 3</fullName>
    </recommendedName>
</protein>
<dbReference type="Pfam" id="PF07500">
    <property type="entry name" value="TFIIS_M"/>
    <property type="match status" value="1"/>
</dbReference>
<dbReference type="VEuPathDB" id="VectorBase:AMEM21_012080"/>
<feature type="compositionally biased region" description="Polar residues" evidence="10">
    <location>
        <begin position="1130"/>
        <end position="1140"/>
    </location>
</feature>
<feature type="compositionally biased region" description="Low complexity" evidence="10">
    <location>
        <begin position="1273"/>
        <end position="1306"/>
    </location>
</feature>
<feature type="compositionally biased region" description="Low complexity" evidence="10">
    <location>
        <begin position="1316"/>
        <end position="1332"/>
    </location>
</feature>
<evidence type="ECO:0000256" key="7">
    <source>
        <dbReference type="ARBA" id="ARBA00023242"/>
    </source>
</evidence>
<dbReference type="STRING" id="30066.A0A182UXC2"/>
<comment type="subcellular location">
    <subcellularLocation>
        <location evidence="1">Nucleus</location>
    </subcellularLocation>
</comment>
<feature type="region of interest" description="Disordered" evidence="10">
    <location>
        <begin position="1206"/>
        <end position="1234"/>
    </location>
</feature>
<keyword evidence="4" id="KW-0862">Zinc</keyword>
<feature type="region of interest" description="Disordered" evidence="10">
    <location>
        <begin position="2025"/>
        <end position="2125"/>
    </location>
</feature>
<keyword evidence="9" id="KW-0175">Coiled coil</keyword>
<feature type="coiled-coil region" evidence="9">
    <location>
        <begin position="2213"/>
        <end position="2240"/>
    </location>
</feature>
<dbReference type="Pfam" id="PF07533">
    <property type="entry name" value="BRK"/>
    <property type="match status" value="1"/>
</dbReference>
<dbReference type="Pfam" id="PF07744">
    <property type="entry name" value="SPOC"/>
    <property type="match status" value="1"/>
</dbReference>
<feature type="compositionally biased region" description="Basic and acidic residues" evidence="10">
    <location>
        <begin position="1764"/>
        <end position="1774"/>
    </location>
</feature>
<dbReference type="GO" id="GO:0005634">
    <property type="term" value="C:nucleus"/>
    <property type="evidence" value="ECO:0007669"/>
    <property type="project" value="UniProtKB-SubCell"/>
</dbReference>
<dbReference type="Proteomes" id="UP000075903">
    <property type="component" value="Unassembled WGS sequence"/>
</dbReference>
<feature type="compositionally biased region" description="Polar residues" evidence="10">
    <location>
        <begin position="1249"/>
        <end position="1267"/>
    </location>
</feature>
<dbReference type="InterPro" id="IPR001965">
    <property type="entry name" value="Znf_PHD"/>
</dbReference>
<dbReference type="SUPFAM" id="SSF160481">
    <property type="entry name" value="BRK domain-like"/>
    <property type="match status" value="1"/>
</dbReference>
<dbReference type="SMART" id="SM00249">
    <property type="entry name" value="PHD"/>
    <property type="match status" value="1"/>
</dbReference>
<keyword evidence="3 8" id="KW-0863">Zinc-finger</keyword>
<evidence type="ECO:0000259" key="11">
    <source>
        <dbReference type="PROSITE" id="PS50016"/>
    </source>
</evidence>
<dbReference type="InterPro" id="IPR003618">
    <property type="entry name" value="TFIIS_cen_dom"/>
</dbReference>
<feature type="compositionally biased region" description="Basic and acidic residues" evidence="10">
    <location>
        <begin position="2079"/>
        <end position="2100"/>
    </location>
</feature>
<feature type="compositionally biased region" description="Low complexity" evidence="10">
    <location>
        <begin position="1819"/>
        <end position="1830"/>
    </location>
</feature>
<dbReference type="CDD" id="cd22581">
    <property type="entry name" value="SPOC_PPS-like"/>
    <property type="match status" value="1"/>
</dbReference>
<feature type="compositionally biased region" description="Basic residues" evidence="10">
    <location>
        <begin position="1640"/>
        <end position="1651"/>
    </location>
</feature>
<feature type="compositionally biased region" description="Low complexity" evidence="10">
    <location>
        <begin position="2048"/>
        <end position="2069"/>
    </location>
</feature>
<dbReference type="PANTHER" id="PTHR11477">
    <property type="entry name" value="TRANSCRIPTION FACTOR S-II ZINC FINGER DOMAIN-CONTAINING PROTEIN"/>
    <property type="match status" value="1"/>
</dbReference>
<dbReference type="InterPro" id="IPR019786">
    <property type="entry name" value="Zinc_finger_PHD-type_CS"/>
</dbReference>
<evidence type="ECO:0000313" key="14">
    <source>
        <dbReference type="Proteomes" id="UP000075903"/>
    </source>
</evidence>
<dbReference type="EnsemblMetazoa" id="AMEM005259-RA">
    <property type="protein sequence ID" value="AMEM005259-PA"/>
    <property type="gene ID" value="AMEM005259"/>
</dbReference>
<feature type="region of interest" description="Disordered" evidence="10">
    <location>
        <begin position="2294"/>
        <end position="2331"/>
    </location>
</feature>
<dbReference type="InterPro" id="IPR036575">
    <property type="entry name" value="TFIIS_cen_dom_sf"/>
</dbReference>
<name>A0A182UXC2_ANOME</name>
<feature type="region of interest" description="Disordered" evidence="10">
    <location>
        <begin position="285"/>
        <end position="412"/>
    </location>
</feature>
<feature type="compositionally biased region" description="Basic and acidic residues" evidence="10">
    <location>
        <begin position="1652"/>
        <end position="1692"/>
    </location>
</feature>
<feature type="compositionally biased region" description="Basic and acidic residues" evidence="10">
    <location>
        <begin position="1701"/>
        <end position="1728"/>
    </location>
</feature>
<sequence>MSSSVFKVYASSSRDGFESDAGSSGGIGAKERDVSDSCAVHEDLKIDSNLVILVNKDGSVSVDQSTLQSLLANETNDTSVSVVRISSPTPSIEEEIEEEQRLRKEEKQQMDADAGSSNEDSNEDSNSVAGTSSAASSVAGVAPRRGRSTAKKSLSTMLLGDDDDPKHVSLTVEAYYPPKEASNFAAQVLSLTGYEHPLRKEAVDIEYLKLLVSNDHCYTPLSSPTQKLPPRTLLDDADSSEECTVTTASKPKIDGSFVSQSVSGKGVDVRKPSSVKVIKVGSVAVSPAGSTPQNKLKKSTSTAGVTPQEQKKVTKPSKPVGKPARDVDDEEDEDDDFDSEYSDEESSFSEEDDEMDADFSVSGRSTSKKRKQIAKSKVSPKTMPRAQYKKSDLKELNESMTKEGDKHKHGKVIVKSATPLVVKTPSQKSTIVKVEPSVKGLPVKKDAVRIHSSSSSSSGSTTPTLISSNKQLPHGAVSGKVQTKLDSSIPKQQPVASVAAAVASPAAASVPVVKKEKKPKTNPHDAALFSDMSALFSTPDIIKKVNANKPSTPSSISSANTSTSNVLPVTTTTSLTTVKGPAHSTMKPTEQKQPVMQIQAPASATLTHPSTEQRLDLIDAVVQEDLRQPVTVTPVTESLGSAQTTNAQPAEIPNIVKMLETPSNTVDTVGSGAMTAMLPEVKAIQPVAPAVDILPDTSILEALTSNDDALPEELLEHVAELAKNKELQEILDKQVLGVISPDGLLAPPVLPMGGSMTDLLPEQPIVQPTSNSAVPFGPASAVPEQHNVNPVSMAPLTPNDAAQEQSTIQDQPAVQRKDAILIRRSDGRVITLPPIEAPTTRASKRRSQVGGSNTPTTSRKPTEQPPATVADSSETVAASDTPKLSRRQSVAKGAMTPSSSRPGTPTAAMVEAGSLVEGKGEQKTTDDATANKRNSKVRQSVDSTRVKRVSSSNVAIAIEAAQDDDYESDESWNSEDDPDRLWCICRQPHNNRFMICCDSCEDWFHGKCVNITKAMGQQMEQDGIEWTCPNCLKKKQDRQQPKLMAFWQKSSDTGTTEANAAAIPKTTHPAEPTPSTASDVTNCVVCSKRAKPSSIYCSDECIRKHASSTIVNAQSSKVEKSKDRPPVASSPATVSVGNTDSTNESHIVIVMERKTGRCLTGRNAPSLDKLKSWLQAHPTFELVPPGSAQASIILAKQAEVRKQQLAKEAAEKKPSSSVNATITSSSGVGGSSPKVQTQLKFNEQKKMVLSTSASGSPQPGVKSQNSPKILPTTSSKQIQQKSSSSTPSASTPVVPVKGTPTPVAKTASNVANPQKSNTNSSVPISPSSTPISKKQQKPIHTPSPSSSTASDQTKQFKGSKSSTTPAGENIRVTVKKTLKEHLMQRTAELLEESTIMRLTEEEIDRFVDETEREMFILFNKDTGMKYRAKYRSLVFNIKDRKNLSLFQKISEKLIEPKQLVRMTADELASQELAQWREKEAKHQLEMIKKSELDLLACAKNYVLKTHKGEEVIEGKTDDRVQLDPSAPVEDVVLLLNNSAVSSTSEMDDSSTGLLEGSHRTKEYEYGGVYGKTYSGLYGMGSISSSSGVTTLSSGKLDSHGSGGAGSSSSSSRKKESRRSSRSRSRSRGRKHERDRSRDRSRSKHKRKRSRERSHERHSSRDRDREKDRDRDKERDRERDRDRDRDRERERDRDRHHKGRERSKDRPKHERKSSREKEASLKSSSEKRRTSTASRGAETSSDPNTTTDGKTVEALSKTTTGSSKKRTEELTKDSTKQPSVIETLSDKGVEKTETNKVDTDDLGEAVVSEKHQSTVEKNAEASNSSAVAVESTVKDSKSEQDQEPTSTVTIPTPPHYPYEGESLEELESSDPVDQQKLEAEKNYWTGSVHMIDVASIEMSIRAVSGEIHDVVKDFTVDLNICGTIKPEIVWEYIGQIKKSPNKEVCLVRFHSPEASAYYTLYKHLHSRKRYSVVKSPSASIKDFYIFPLPADQMIPMILKPLRGIGIIEGDNKPNLLLGILVKIKGGKRPASSNSSVTSAPSKVVRHQPKSSISSASGKSSTSSSTSSKSSLMQQVITKYTSKEPANEAPAKPDVDLKHDTATVRSESATSLESNKLSTPDTPANDPMDMEVDMNIIKAPIAGKVMSGEGNSNSSTIGSSRAPESSAMLIDDDDDEPYSPGGGSDDSNFADVTAIVDTSKVARTSTSEHGVDIEEERIRIAMDELNRKIAEQKNEIVGLISMAELKEDEINSALPPSLINEIPIPPNLSQILASIKGGSSTTAGVASVPSVENVGEVSSGPSSGSLAAEPVTVATNRTSEANEDEEEEEYNPTTPSLYCGYKAATSIPYSAIPVANSQGDIDERILPATLLPVTVAVPNAASFDPVTSLTAAGAVLANLAGSLPSVSNVCQPASGSEGESRLAKLSEAELLSMVPDDAVLPDSSSKDS</sequence>
<feature type="region of interest" description="Disordered" evidence="10">
    <location>
        <begin position="445"/>
        <end position="485"/>
    </location>
</feature>
<evidence type="ECO:0000313" key="13">
    <source>
        <dbReference type="EnsemblMetazoa" id="AMEM005259-PA"/>
    </source>
</evidence>
<feature type="compositionally biased region" description="Basic and acidic residues" evidence="10">
    <location>
        <begin position="918"/>
        <end position="930"/>
    </location>
</feature>
<dbReference type="InterPro" id="IPR013083">
    <property type="entry name" value="Znf_RING/FYVE/PHD"/>
</dbReference>
<feature type="region of interest" description="Disordered" evidence="10">
    <location>
        <begin position="2143"/>
        <end position="2187"/>
    </location>
</feature>
<feature type="compositionally biased region" description="Low complexity" evidence="10">
    <location>
        <begin position="2294"/>
        <end position="2303"/>
    </location>
</feature>
<evidence type="ECO:0000256" key="10">
    <source>
        <dbReference type="SAM" id="MobiDB-lite"/>
    </source>
</evidence>
<dbReference type="PROSITE" id="PS50016">
    <property type="entry name" value="ZF_PHD_2"/>
    <property type="match status" value="1"/>
</dbReference>
<feature type="domain" description="TFIIS central" evidence="12">
    <location>
        <begin position="1370"/>
        <end position="1495"/>
    </location>
</feature>
<feature type="region of interest" description="Disordered" evidence="10">
    <location>
        <begin position="1"/>
        <end position="33"/>
    </location>
</feature>
<dbReference type="Pfam" id="PF00628">
    <property type="entry name" value="PHD"/>
    <property type="match status" value="1"/>
</dbReference>
<evidence type="ECO:0000256" key="4">
    <source>
        <dbReference type="ARBA" id="ARBA00022833"/>
    </source>
</evidence>
<evidence type="ECO:0000256" key="1">
    <source>
        <dbReference type="ARBA" id="ARBA00004123"/>
    </source>
</evidence>
<feature type="compositionally biased region" description="Low complexity" evidence="10">
    <location>
        <begin position="452"/>
        <end position="468"/>
    </location>
</feature>
<feature type="compositionally biased region" description="Low complexity" evidence="10">
    <location>
        <begin position="2025"/>
        <end position="2040"/>
    </location>
</feature>
<evidence type="ECO:0000256" key="3">
    <source>
        <dbReference type="ARBA" id="ARBA00022771"/>
    </source>
</evidence>
<feature type="compositionally biased region" description="Basic residues" evidence="10">
    <location>
        <begin position="1614"/>
        <end position="1630"/>
    </location>
</feature>
<dbReference type="PROSITE" id="PS51321">
    <property type="entry name" value="TFIIS_CENTRAL"/>
    <property type="match status" value="1"/>
</dbReference>
<feature type="compositionally biased region" description="Polar residues" evidence="10">
    <location>
        <begin position="288"/>
        <end position="308"/>
    </location>
</feature>
<feature type="domain" description="PHD-type" evidence="11">
    <location>
        <begin position="980"/>
        <end position="1034"/>
    </location>
</feature>
<proteinExistence type="predicted"/>
<feature type="compositionally biased region" description="Polar residues" evidence="10">
    <location>
        <begin position="1342"/>
        <end position="1366"/>
    </location>
</feature>
<feature type="compositionally biased region" description="Polar residues" evidence="10">
    <location>
        <begin position="931"/>
        <end position="944"/>
    </location>
</feature>
<dbReference type="PANTHER" id="PTHR11477:SF0">
    <property type="entry name" value="IP08861P-RELATED"/>
    <property type="match status" value="1"/>
</dbReference>
<feature type="compositionally biased region" description="Low complexity" evidence="10">
    <location>
        <begin position="116"/>
        <end position="142"/>
    </location>
</feature>
<dbReference type="Gene3D" id="3.30.40.10">
    <property type="entry name" value="Zinc/RING finger domain, C3HC4 (zinc finger)"/>
    <property type="match status" value="1"/>
</dbReference>
<feature type="compositionally biased region" description="Low complexity" evidence="10">
    <location>
        <begin position="1215"/>
        <end position="1226"/>
    </location>
</feature>
<dbReference type="PROSITE" id="PS01359">
    <property type="entry name" value="ZF_PHD_1"/>
    <property type="match status" value="1"/>
</dbReference>
<feature type="region of interest" description="Disordered" evidence="10">
    <location>
        <begin position="794"/>
        <end position="816"/>
    </location>
</feature>
<dbReference type="InterPro" id="IPR019787">
    <property type="entry name" value="Znf_PHD-finger"/>
</dbReference>
<feature type="compositionally biased region" description="Acidic residues" evidence="10">
    <location>
        <begin position="327"/>
        <end position="357"/>
    </location>
</feature>
<feature type="compositionally biased region" description="Basic and acidic residues" evidence="10">
    <location>
        <begin position="1806"/>
        <end position="1818"/>
    </location>
</feature>
<feature type="compositionally biased region" description="Polar residues" evidence="10">
    <location>
        <begin position="1730"/>
        <end position="1748"/>
    </location>
</feature>
<dbReference type="InterPro" id="IPR011011">
    <property type="entry name" value="Znf_FYVE_PHD"/>
</dbReference>
<feature type="region of interest" description="Disordered" evidence="10">
    <location>
        <begin position="1248"/>
        <end position="1369"/>
    </location>
</feature>
<dbReference type="InterPro" id="IPR012921">
    <property type="entry name" value="SPOC_C"/>
</dbReference>
<feature type="compositionally biased region" description="Low complexity" evidence="10">
    <location>
        <begin position="1584"/>
        <end position="1594"/>
    </location>
</feature>
<dbReference type="GO" id="GO:0008270">
    <property type="term" value="F:zinc ion binding"/>
    <property type="evidence" value="ECO:0007669"/>
    <property type="project" value="UniProtKB-KW"/>
</dbReference>
<reference evidence="13" key="1">
    <citation type="submission" date="2020-05" db="UniProtKB">
        <authorList>
            <consortium name="EnsemblMetazoa"/>
        </authorList>
    </citation>
    <scope>IDENTIFICATION</scope>
    <source>
        <strain evidence="13">MAF</strain>
    </source>
</reference>
<dbReference type="RefSeq" id="XP_041773422.1">
    <property type="nucleotide sequence ID" value="XM_041917488.1"/>
</dbReference>
<evidence type="ECO:0000256" key="2">
    <source>
        <dbReference type="ARBA" id="ARBA00022723"/>
    </source>
</evidence>
<feature type="compositionally biased region" description="Basic and acidic residues" evidence="10">
    <location>
        <begin position="99"/>
        <end position="110"/>
    </location>
</feature>
<evidence type="ECO:0000256" key="8">
    <source>
        <dbReference type="PROSITE-ProRule" id="PRU00146"/>
    </source>
</evidence>